<dbReference type="Proteomes" id="UP000265520">
    <property type="component" value="Unassembled WGS sequence"/>
</dbReference>
<sequence length="49" mass="5341">HPRRVIATVDTRKSLVTGRLQSATLRSFVAREVLTRLQALLPTVGPTGT</sequence>
<proteinExistence type="predicted"/>
<dbReference type="AlphaFoldDB" id="A0A392M8J6"/>
<gene>
    <name evidence="1" type="ORF">A2U01_0004643</name>
</gene>
<protein>
    <submittedName>
        <fullName evidence="1">Uncharacterized protein</fullName>
    </submittedName>
</protein>
<keyword evidence="2" id="KW-1185">Reference proteome</keyword>
<dbReference type="EMBL" id="LXQA010005805">
    <property type="protein sequence ID" value="MCH83817.1"/>
    <property type="molecule type" value="Genomic_DNA"/>
</dbReference>
<accession>A0A392M8J6</accession>
<comment type="caution">
    <text evidence="1">The sequence shown here is derived from an EMBL/GenBank/DDBJ whole genome shotgun (WGS) entry which is preliminary data.</text>
</comment>
<name>A0A392M8J6_9FABA</name>
<evidence type="ECO:0000313" key="1">
    <source>
        <dbReference type="EMBL" id="MCH83817.1"/>
    </source>
</evidence>
<reference evidence="1 2" key="1">
    <citation type="journal article" date="2018" name="Front. Plant Sci.">
        <title>Red Clover (Trifolium pratense) and Zigzag Clover (T. medium) - A Picture of Genomic Similarities and Differences.</title>
        <authorList>
            <person name="Dluhosova J."/>
            <person name="Istvanek J."/>
            <person name="Nedelnik J."/>
            <person name="Repkova J."/>
        </authorList>
    </citation>
    <scope>NUCLEOTIDE SEQUENCE [LARGE SCALE GENOMIC DNA]</scope>
    <source>
        <strain evidence="2">cv. 10/8</strain>
        <tissue evidence="1">Leaf</tissue>
    </source>
</reference>
<feature type="non-terminal residue" evidence="1">
    <location>
        <position position="1"/>
    </location>
</feature>
<evidence type="ECO:0000313" key="2">
    <source>
        <dbReference type="Proteomes" id="UP000265520"/>
    </source>
</evidence>
<organism evidence="1 2">
    <name type="scientific">Trifolium medium</name>
    <dbReference type="NCBI Taxonomy" id="97028"/>
    <lineage>
        <taxon>Eukaryota</taxon>
        <taxon>Viridiplantae</taxon>
        <taxon>Streptophyta</taxon>
        <taxon>Embryophyta</taxon>
        <taxon>Tracheophyta</taxon>
        <taxon>Spermatophyta</taxon>
        <taxon>Magnoliopsida</taxon>
        <taxon>eudicotyledons</taxon>
        <taxon>Gunneridae</taxon>
        <taxon>Pentapetalae</taxon>
        <taxon>rosids</taxon>
        <taxon>fabids</taxon>
        <taxon>Fabales</taxon>
        <taxon>Fabaceae</taxon>
        <taxon>Papilionoideae</taxon>
        <taxon>50 kb inversion clade</taxon>
        <taxon>NPAAA clade</taxon>
        <taxon>Hologalegina</taxon>
        <taxon>IRL clade</taxon>
        <taxon>Trifolieae</taxon>
        <taxon>Trifolium</taxon>
    </lineage>
</organism>